<dbReference type="Pfam" id="PF13439">
    <property type="entry name" value="Glyco_transf_4"/>
    <property type="match status" value="1"/>
</dbReference>
<dbReference type="Gene3D" id="3.40.50.2000">
    <property type="entry name" value="Glycogen Phosphorylase B"/>
    <property type="match status" value="2"/>
</dbReference>
<feature type="domain" description="Glycosyl transferase family 1" evidence="3">
    <location>
        <begin position="185"/>
        <end position="321"/>
    </location>
</feature>
<dbReference type="SUPFAM" id="SSF53756">
    <property type="entry name" value="UDP-Glycosyltransferase/glycogen phosphorylase"/>
    <property type="match status" value="1"/>
</dbReference>
<evidence type="ECO:0000256" key="1">
    <source>
        <dbReference type="ARBA" id="ARBA00022676"/>
    </source>
</evidence>
<accession>A0A8H6XNU2</accession>
<gene>
    <name evidence="5" type="ORF">MSAN_01965900</name>
</gene>
<dbReference type="AlphaFoldDB" id="A0A8H6XNU2"/>
<feature type="domain" description="Glycosyltransferase subfamily 4-like N-terminal" evidence="4">
    <location>
        <begin position="9"/>
        <end position="174"/>
    </location>
</feature>
<evidence type="ECO:0000313" key="6">
    <source>
        <dbReference type="Proteomes" id="UP000623467"/>
    </source>
</evidence>
<feature type="transmembrane region" description="Helical" evidence="2">
    <location>
        <begin position="427"/>
        <end position="448"/>
    </location>
</feature>
<keyword evidence="1" id="KW-0808">Transferase</keyword>
<comment type="caution">
    <text evidence="5">The sequence shown here is derived from an EMBL/GenBank/DDBJ whole genome shotgun (WGS) entry which is preliminary data.</text>
</comment>
<dbReference type="PANTHER" id="PTHR45947:SF3">
    <property type="entry name" value="SULFOQUINOVOSYL TRANSFERASE SQD2"/>
    <property type="match status" value="1"/>
</dbReference>
<dbReference type="GO" id="GO:0016757">
    <property type="term" value="F:glycosyltransferase activity"/>
    <property type="evidence" value="ECO:0007669"/>
    <property type="project" value="UniProtKB-KW"/>
</dbReference>
<name>A0A8H6XNU2_9AGAR</name>
<keyword evidence="2" id="KW-1133">Transmembrane helix</keyword>
<dbReference type="OrthoDB" id="2920394at2759"/>
<evidence type="ECO:0008006" key="7">
    <source>
        <dbReference type="Google" id="ProtNLM"/>
    </source>
</evidence>
<keyword evidence="2" id="KW-0812">Transmembrane</keyword>
<evidence type="ECO:0000259" key="4">
    <source>
        <dbReference type="Pfam" id="PF13439"/>
    </source>
</evidence>
<reference evidence="5" key="1">
    <citation type="submission" date="2020-05" db="EMBL/GenBank/DDBJ databases">
        <title>Mycena genomes resolve the evolution of fungal bioluminescence.</title>
        <authorList>
            <person name="Tsai I.J."/>
        </authorList>
    </citation>
    <scope>NUCLEOTIDE SEQUENCE</scope>
    <source>
        <strain evidence="5">160909Yilan</strain>
    </source>
</reference>
<keyword evidence="2" id="KW-0472">Membrane</keyword>
<evidence type="ECO:0000256" key="2">
    <source>
        <dbReference type="SAM" id="Phobius"/>
    </source>
</evidence>
<evidence type="ECO:0000313" key="5">
    <source>
        <dbReference type="EMBL" id="KAF7343846.1"/>
    </source>
</evidence>
<dbReference type="Pfam" id="PF00534">
    <property type="entry name" value="Glycos_transf_1"/>
    <property type="match status" value="1"/>
</dbReference>
<proteinExistence type="predicted"/>
<evidence type="ECO:0000259" key="3">
    <source>
        <dbReference type="Pfam" id="PF00534"/>
    </source>
</evidence>
<dbReference type="InterPro" id="IPR001296">
    <property type="entry name" value="Glyco_trans_1"/>
</dbReference>
<keyword evidence="1" id="KW-0328">Glycosyltransferase</keyword>
<dbReference type="Proteomes" id="UP000623467">
    <property type="component" value="Unassembled WGS sequence"/>
</dbReference>
<dbReference type="EMBL" id="JACAZH010000022">
    <property type="protein sequence ID" value="KAF7343846.1"/>
    <property type="molecule type" value="Genomic_DNA"/>
</dbReference>
<dbReference type="PANTHER" id="PTHR45947">
    <property type="entry name" value="SULFOQUINOVOSYL TRANSFERASE SQD2"/>
    <property type="match status" value="1"/>
</dbReference>
<protein>
    <recommendedName>
        <fullName evidence="7">Glycosyltransferase</fullName>
    </recommendedName>
</protein>
<keyword evidence="6" id="KW-1185">Reference proteome</keyword>
<organism evidence="5 6">
    <name type="scientific">Mycena sanguinolenta</name>
    <dbReference type="NCBI Taxonomy" id="230812"/>
    <lineage>
        <taxon>Eukaryota</taxon>
        <taxon>Fungi</taxon>
        <taxon>Dikarya</taxon>
        <taxon>Basidiomycota</taxon>
        <taxon>Agaricomycotina</taxon>
        <taxon>Agaricomycetes</taxon>
        <taxon>Agaricomycetidae</taxon>
        <taxon>Agaricales</taxon>
        <taxon>Marasmiineae</taxon>
        <taxon>Mycenaceae</taxon>
        <taxon>Mycena</taxon>
    </lineage>
</organism>
<sequence length="458" mass="50244">MQKIFLPKVDGVTVTLAHLLRHLHAQGVQAMLLGPSGGMTEYAGCRILGAFGIPFKAYPGLQINFISPYFIQQLREFKPDVIHLVDPIWLGVQALVVARLYFPDVPLVTSHDTNLPTYATIFGFPYSRRRCWQISSYLHSFAKITLVPSPSTAKLLRERGYLNLRVCDRGVNSESFSPVLRNFAARERWGIKSTDVAILSVGRLSLEKNLCLLVESFSLFSPKTKERAVLIFVGDGPWAPSLQQLCSTKNVRAVFLGQLSGPALGEAFASADIMSSPSFTETFGQVTLEAMASGLPVVGLYAEGTADLVTHFRNGLLLDVHHPAGPWNPHLALDPKASVACYDSCTDLMRPSSSFFGSIAARYAALLEVLIVDSMLRNNMAAAAFSSAQEYPWERCMGRMLGAYIDLSQSRPTPGQPVSSKPGFLQFFIDALVVGFAILVTAVLHLLYMVPTFDDVFT</sequence>
<dbReference type="InterPro" id="IPR050194">
    <property type="entry name" value="Glycosyltransferase_grp1"/>
</dbReference>
<dbReference type="InterPro" id="IPR028098">
    <property type="entry name" value="Glyco_trans_4-like_N"/>
</dbReference>